<evidence type="ECO:0000313" key="2">
    <source>
        <dbReference type="Proteomes" id="UP000189545"/>
    </source>
</evidence>
<protein>
    <recommendedName>
        <fullName evidence="3">Restriction endonuclease</fullName>
    </recommendedName>
</protein>
<accession>A0A1S6HSW8</accession>
<gene>
    <name evidence="1" type="ORF">Sps_03488</name>
</gene>
<dbReference type="KEGG" id="spsw:Sps_03488"/>
<keyword evidence="2" id="KW-1185">Reference proteome</keyword>
<reference evidence="1 2" key="1">
    <citation type="submission" date="2016-03" db="EMBL/GenBank/DDBJ databases">
        <title>Complete genome sequence of Shewanella psychrophila WP2, a deep sea bacterium isolated from west Pacific sediment.</title>
        <authorList>
            <person name="Xu G."/>
            <person name="Jian H."/>
        </authorList>
    </citation>
    <scope>NUCLEOTIDE SEQUENCE [LARGE SCALE GENOMIC DNA]</scope>
    <source>
        <strain evidence="1 2">WP2</strain>
    </source>
</reference>
<dbReference type="Proteomes" id="UP000189545">
    <property type="component" value="Chromosome"/>
</dbReference>
<name>A0A1S6HSW8_9GAMM</name>
<sequence length="222" mass="25459">MLSLEKFSIEQLEGLEDSVPEIAGFPSRFMAGKHGYETWIARLYQDVDNIIKNRIYPSASYRQNDPEDRYNVDIAGFLSQIGYQASHDKWINGHPDIYVESSRGFKWIAESKLHSDYGTLLSGFKQLCERYSSGFVGQNHGAILIITKNISIKSLMDTWKERLSNDEDYKKKKVIVDNCQMDELCFISKHEHTVTGESFTVRHLPISILCKPTDKSALARKK</sequence>
<dbReference type="AlphaFoldDB" id="A0A1S6HSW8"/>
<proteinExistence type="predicted"/>
<dbReference type="STRING" id="225848.Sps_03488"/>
<evidence type="ECO:0000313" key="1">
    <source>
        <dbReference type="EMBL" id="AQS38615.1"/>
    </source>
</evidence>
<organism evidence="1 2">
    <name type="scientific">Shewanella psychrophila</name>
    <dbReference type="NCBI Taxonomy" id="225848"/>
    <lineage>
        <taxon>Bacteria</taxon>
        <taxon>Pseudomonadati</taxon>
        <taxon>Pseudomonadota</taxon>
        <taxon>Gammaproteobacteria</taxon>
        <taxon>Alteromonadales</taxon>
        <taxon>Shewanellaceae</taxon>
        <taxon>Shewanella</taxon>
    </lineage>
</organism>
<evidence type="ECO:0008006" key="3">
    <source>
        <dbReference type="Google" id="ProtNLM"/>
    </source>
</evidence>
<dbReference type="EMBL" id="CP014782">
    <property type="protein sequence ID" value="AQS38615.1"/>
    <property type="molecule type" value="Genomic_DNA"/>
</dbReference>